<dbReference type="PANTHER" id="PTHR47027">
    <property type="entry name" value="REVERSE TRANSCRIPTASE DOMAIN-CONTAINING PROTEIN"/>
    <property type="match status" value="1"/>
</dbReference>
<protein>
    <submittedName>
        <fullName evidence="1">Uncharacterized protein</fullName>
    </submittedName>
</protein>
<dbReference type="InterPro" id="IPR000477">
    <property type="entry name" value="RT_dom"/>
</dbReference>
<sequence>MVASALSGCSSMGYRGLRSGLSKTAFLFSNAHGLDNLLLESGDEFSKFCVSFFCETWLTEDKIYNPFQEKCDFTFVPARPTGGRPSGGLQLHWKRSLKVKELSKNFNHIAVELPYVSVIGVYYLPGTDPDDIILDLTAALNKCNPRLPIIIGGDFNLHHDDQSSKDLERVLSTYDLSLLSNPSIPTFFGQRNLSEAISTCTATTNHPKISNESYPPMISLCCLTLPSQPSSVSGTPTENLSTRLDLDDCVTQLNDPNLLLTPVDEIPQAIDNIFKGCSRPFPGRHSRSKKPWFTEYSYDLRRRCQSLRRLALNDSSWNADFTLARTAYHRHLRAAKKDHIRAQTEDLIFSAKREGLKALYGPARKKSASCAIPVYDLRLYCFDLYSDAPVVDNVVDRIPSCDVLDHPLLSPFSEVEVLSVLKDLRSKAKSASSSASPYVLSLLAPSLGELLTRVFNHSLSTSTFPISWTESVLFFLHKKGSRMDPSNYRTICIENPFLKCFMSLLTKRLYSWSEENSLLPSLRVRSGHTLSPPFSTSRGTPQGDPLSPLLFSLFIADLPDCLPNTDFPISLLLFADDVALLADSASSLQKAINALAKYSSDNLLTINVAKTKCMVFHRGRLPHCSFHVNGSPIELVNNFCFLGFRFSVQLSFSEHVNSLIAKASSRIGMLFHQPSAVQIKIEITSEDGLAKNTEDTINALRAKHPAAPADLRPTISYIPSPLRRKRCPRLSSLSAHHQQLELMGCVLNTWGTWWVAVQLQPVTIY</sequence>
<dbReference type="SUPFAM" id="SSF56672">
    <property type="entry name" value="DNA/RNA polymerases"/>
    <property type="match status" value="1"/>
</dbReference>
<dbReference type="Gene3D" id="3.60.10.10">
    <property type="entry name" value="Endonuclease/exonuclease/phosphatase"/>
    <property type="match status" value="1"/>
</dbReference>
<accession>A0A7R8WNE2</accession>
<gene>
    <name evidence="1" type="ORF">CTOB1V02_LOCUS11988</name>
</gene>
<name>A0A7R8WNE2_9CRUS</name>
<proteinExistence type="predicted"/>
<organism evidence="1">
    <name type="scientific">Cyprideis torosa</name>
    <dbReference type="NCBI Taxonomy" id="163714"/>
    <lineage>
        <taxon>Eukaryota</taxon>
        <taxon>Metazoa</taxon>
        <taxon>Ecdysozoa</taxon>
        <taxon>Arthropoda</taxon>
        <taxon>Crustacea</taxon>
        <taxon>Oligostraca</taxon>
        <taxon>Ostracoda</taxon>
        <taxon>Podocopa</taxon>
        <taxon>Podocopida</taxon>
        <taxon>Cytherocopina</taxon>
        <taxon>Cytheroidea</taxon>
        <taxon>Cytherideidae</taxon>
        <taxon>Cyprideis</taxon>
    </lineage>
</organism>
<dbReference type="PANTHER" id="PTHR47027:SF20">
    <property type="entry name" value="REVERSE TRANSCRIPTASE-LIKE PROTEIN WITH RNA-DIRECTED DNA POLYMERASE DOMAIN"/>
    <property type="match status" value="1"/>
</dbReference>
<dbReference type="InterPro" id="IPR043502">
    <property type="entry name" value="DNA/RNA_pol_sf"/>
</dbReference>
<reference evidence="1" key="1">
    <citation type="submission" date="2020-11" db="EMBL/GenBank/DDBJ databases">
        <authorList>
            <person name="Tran Van P."/>
        </authorList>
    </citation>
    <scope>NUCLEOTIDE SEQUENCE</scope>
</reference>
<dbReference type="CDD" id="cd01650">
    <property type="entry name" value="RT_nLTR_like"/>
    <property type="match status" value="1"/>
</dbReference>
<dbReference type="Pfam" id="PF00078">
    <property type="entry name" value="RVT_1"/>
    <property type="match status" value="1"/>
</dbReference>
<dbReference type="OrthoDB" id="1421278at2759"/>
<dbReference type="PROSITE" id="PS50878">
    <property type="entry name" value="RT_POL"/>
    <property type="match status" value="1"/>
</dbReference>
<dbReference type="GO" id="GO:0071897">
    <property type="term" value="P:DNA biosynthetic process"/>
    <property type="evidence" value="ECO:0007669"/>
    <property type="project" value="UniProtKB-ARBA"/>
</dbReference>
<dbReference type="EMBL" id="OB667933">
    <property type="protein sequence ID" value="CAD7234171.1"/>
    <property type="molecule type" value="Genomic_DNA"/>
</dbReference>
<dbReference type="InterPro" id="IPR036691">
    <property type="entry name" value="Endo/exonu/phosph_ase_sf"/>
</dbReference>
<evidence type="ECO:0000313" key="1">
    <source>
        <dbReference type="EMBL" id="CAD7234171.1"/>
    </source>
</evidence>
<dbReference type="AlphaFoldDB" id="A0A7R8WNE2"/>
<dbReference type="SUPFAM" id="SSF56219">
    <property type="entry name" value="DNase I-like"/>
    <property type="match status" value="1"/>
</dbReference>
<dbReference type="GO" id="GO:0003824">
    <property type="term" value="F:catalytic activity"/>
    <property type="evidence" value="ECO:0007669"/>
    <property type="project" value="InterPro"/>
</dbReference>